<reference evidence="2 3" key="1">
    <citation type="journal article" date="1992" name="Lakartidningen">
        <title>[Penicillin V and not amoxicillin is the first choice preparation in acute otitis].</title>
        <authorList>
            <person name="Kamme C."/>
            <person name="Lundgren K."/>
            <person name="Prellner K."/>
        </authorList>
    </citation>
    <scope>NUCLEOTIDE SEQUENCE [LARGE SCALE GENOMIC DNA]</scope>
    <source>
        <strain evidence="2 3">PC2022III</strain>
    </source>
</reference>
<comment type="caution">
    <text evidence="2">The sequence shown here is derived from an EMBL/GenBank/DDBJ whole genome shotgun (WGS) entry which is preliminary data.</text>
</comment>
<dbReference type="PANTHER" id="PTHR34203">
    <property type="entry name" value="METHYLTRANSFERASE, FKBM FAMILY PROTEIN"/>
    <property type="match status" value="1"/>
</dbReference>
<dbReference type="PANTHER" id="PTHR34203:SF15">
    <property type="entry name" value="SLL1173 PROTEIN"/>
    <property type="match status" value="1"/>
</dbReference>
<evidence type="ECO:0000259" key="1">
    <source>
        <dbReference type="Pfam" id="PF05050"/>
    </source>
</evidence>
<dbReference type="InterPro" id="IPR052514">
    <property type="entry name" value="SAM-dependent_MTase"/>
</dbReference>
<keyword evidence="2" id="KW-0489">Methyltransferase</keyword>
<dbReference type="InterPro" id="IPR006342">
    <property type="entry name" value="FkbM_mtfrase"/>
</dbReference>
<evidence type="ECO:0000313" key="3">
    <source>
        <dbReference type="Proteomes" id="UP000322188"/>
    </source>
</evidence>
<feature type="domain" description="Methyltransferase FkbM" evidence="1">
    <location>
        <begin position="197"/>
        <end position="332"/>
    </location>
</feature>
<dbReference type="Pfam" id="PF05050">
    <property type="entry name" value="Methyltransf_21"/>
    <property type="match status" value="1"/>
</dbReference>
<accession>A0A5C8GJ39</accession>
<dbReference type="EMBL" id="SAYK01000001">
    <property type="protein sequence ID" value="TXJ61992.1"/>
    <property type="molecule type" value="Genomic_DNA"/>
</dbReference>
<dbReference type="Gene3D" id="3.40.50.150">
    <property type="entry name" value="Vaccinia Virus protein VP39"/>
    <property type="match status" value="1"/>
</dbReference>
<gene>
    <name evidence="2" type="ORF">EPJ74_00195</name>
</gene>
<organism evidence="2 3">
    <name type="scientific">Brachyspira aalborgi</name>
    <dbReference type="NCBI Taxonomy" id="29522"/>
    <lineage>
        <taxon>Bacteria</taxon>
        <taxon>Pseudomonadati</taxon>
        <taxon>Spirochaetota</taxon>
        <taxon>Spirochaetia</taxon>
        <taxon>Brachyspirales</taxon>
        <taxon>Brachyspiraceae</taxon>
        <taxon>Brachyspira</taxon>
    </lineage>
</organism>
<dbReference type="GO" id="GO:0032259">
    <property type="term" value="P:methylation"/>
    <property type="evidence" value="ECO:0007669"/>
    <property type="project" value="UniProtKB-KW"/>
</dbReference>
<dbReference type="InterPro" id="IPR029063">
    <property type="entry name" value="SAM-dependent_MTases_sf"/>
</dbReference>
<dbReference type="NCBIfam" id="TIGR01444">
    <property type="entry name" value="fkbM_fam"/>
    <property type="match status" value="1"/>
</dbReference>
<dbReference type="AlphaFoldDB" id="A0A5C8GJ39"/>
<dbReference type="SUPFAM" id="SSF53335">
    <property type="entry name" value="S-adenosyl-L-methionine-dependent methyltransferases"/>
    <property type="match status" value="1"/>
</dbReference>
<keyword evidence="2" id="KW-0808">Transferase</keyword>
<evidence type="ECO:0000313" key="2">
    <source>
        <dbReference type="EMBL" id="TXJ61992.1"/>
    </source>
</evidence>
<dbReference type="GO" id="GO:0008168">
    <property type="term" value="F:methyltransferase activity"/>
    <property type="evidence" value="ECO:0007669"/>
    <property type="project" value="UniProtKB-KW"/>
</dbReference>
<proteinExistence type="predicted"/>
<name>A0A5C8GJ39_9SPIR</name>
<protein>
    <submittedName>
        <fullName evidence="2">FkbM family methyltransferase</fullName>
    </submittedName>
</protein>
<sequence length="360" mass="42624">MLGELYDFKNIDNIVWFIPFRKLIDNIRDYLLFKYNFLQSNNSSKDYKKIKCRDLAGRIPMFRKSIKEDSNFLFKYINFIRGLDNEDIKIVYDIISKICNYNNIDDEVFYSLDELKQLDKFTDETIEFLSKITTINEYTYLYNKYILPINYFEPEIFYDKYGMDYIKNTDKIRNKNIIDAGGFIGDSAIVLSDYTDKNVYSFEPFLQNYNMIFKTIELNKKTNIIPINMALGEVNEEIYMYSHGNISSVFSIENSKKSDINRVENKVKMVTLDSYVKENNIEVGLIKTDLEGFEQPFLRGAIETIKKQKPVLIISIYHNYSDFFEIKPMIENLNLSYKFKIVKPKSIQVITETKLLAEVY</sequence>
<dbReference type="Proteomes" id="UP000322188">
    <property type="component" value="Unassembled WGS sequence"/>
</dbReference>